<evidence type="ECO:0000313" key="2">
    <source>
        <dbReference type="Proteomes" id="UP000650628"/>
    </source>
</evidence>
<accession>A0A8J3TTA0</accession>
<sequence>MRSGGGRNVRAMSTACPTSRLLMCGMSMWGIRISGCRTWMLMNGRLSLSWWPEVFFAIAERVLEVLGVRVRDGLVV</sequence>
<protein>
    <submittedName>
        <fullName evidence="1">Uncharacterized protein</fullName>
    </submittedName>
</protein>
<dbReference type="Proteomes" id="UP000650628">
    <property type="component" value="Unassembled WGS sequence"/>
</dbReference>
<evidence type="ECO:0000313" key="1">
    <source>
        <dbReference type="EMBL" id="GII32753.1"/>
    </source>
</evidence>
<dbReference type="EMBL" id="BOOO01000036">
    <property type="protein sequence ID" value="GII32753.1"/>
    <property type="molecule type" value="Genomic_DNA"/>
</dbReference>
<proteinExistence type="predicted"/>
<organism evidence="1 2">
    <name type="scientific">Planotetraspora mira</name>
    <dbReference type="NCBI Taxonomy" id="58121"/>
    <lineage>
        <taxon>Bacteria</taxon>
        <taxon>Bacillati</taxon>
        <taxon>Actinomycetota</taxon>
        <taxon>Actinomycetes</taxon>
        <taxon>Streptosporangiales</taxon>
        <taxon>Streptosporangiaceae</taxon>
        <taxon>Planotetraspora</taxon>
    </lineage>
</organism>
<keyword evidence="2" id="KW-1185">Reference proteome</keyword>
<dbReference type="AlphaFoldDB" id="A0A8J3TTA0"/>
<gene>
    <name evidence="1" type="ORF">Pmi06nite_61950</name>
</gene>
<name>A0A8J3TTA0_9ACTN</name>
<reference evidence="1 2" key="1">
    <citation type="submission" date="2021-01" db="EMBL/GenBank/DDBJ databases">
        <title>Whole genome shotgun sequence of Planotetraspora mira NBRC 15435.</title>
        <authorList>
            <person name="Komaki H."/>
            <person name="Tamura T."/>
        </authorList>
    </citation>
    <scope>NUCLEOTIDE SEQUENCE [LARGE SCALE GENOMIC DNA]</scope>
    <source>
        <strain evidence="1 2">NBRC 15435</strain>
    </source>
</reference>
<comment type="caution">
    <text evidence="1">The sequence shown here is derived from an EMBL/GenBank/DDBJ whole genome shotgun (WGS) entry which is preliminary data.</text>
</comment>